<dbReference type="GO" id="GO:0006633">
    <property type="term" value="P:fatty acid biosynthetic process"/>
    <property type="evidence" value="ECO:0007669"/>
    <property type="project" value="TreeGrafter"/>
</dbReference>
<reference evidence="3 4" key="2">
    <citation type="journal article" date="2020" name="Microbiol. Resour. Announc.">
        <title>Antarctic desert soil bacteria exhibit high novel natural product potential, evaluated through long-read genome sequencing and comparative genomics.</title>
        <authorList>
            <person name="Benaud N."/>
            <person name="Edwards R.J."/>
            <person name="Amos T.G."/>
            <person name="D'Agostino P.M."/>
            <person name="Gutierrez-Chavez C."/>
            <person name="Montgomery K."/>
            <person name="Nicetic I."/>
            <person name="Ferrari B.C."/>
        </authorList>
    </citation>
    <scope>NUCLEOTIDE SEQUENCE [LARGE SCALE GENOMIC DNA]</scope>
    <source>
        <strain evidence="3 4">SPB151</strain>
    </source>
</reference>
<keyword evidence="3" id="KW-0436">Ligase</keyword>
<feature type="region of interest" description="Disordered" evidence="2">
    <location>
        <begin position="93"/>
        <end position="113"/>
    </location>
</feature>
<dbReference type="GO" id="GO:0070566">
    <property type="term" value="F:adenylyltransferase activity"/>
    <property type="evidence" value="ECO:0007669"/>
    <property type="project" value="TreeGrafter"/>
</dbReference>
<evidence type="ECO:0000256" key="2">
    <source>
        <dbReference type="SAM" id="MobiDB-lite"/>
    </source>
</evidence>
<evidence type="ECO:0000313" key="4">
    <source>
        <dbReference type="Proteomes" id="UP000515563"/>
    </source>
</evidence>
<dbReference type="KEGG" id="kqi:F1D05_32005"/>
<evidence type="ECO:0000256" key="1">
    <source>
        <dbReference type="ARBA" id="ARBA00006432"/>
    </source>
</evidence>
<dbReference type="PANTHER" id="PTHR22754:SF32">
    <property type="entry name" value="DISCO-INTERACTING PROTEIN 2"/>
    <property type="match status" value="1"/>
</dbReference>
<organism evidence="3 4">
    <name type="scientific">Kribbella qitaiheensis</name>
    <dbReference type="NCBI Taxonomy" id="1544730"/>
    <lineage>
        <taxon>Bacteria</taxon>
        <taxon>Bacillati</taxon>
        <taxon>Actinomycetota</taxon>
        <taxon>Actinomycetes</taxon>
        <taxon>Propionibacteriales</taxon>
        <taxon>Kribbellaceae</taxon>
        <taxon>Kribbella</taxon>
    </lineage>
</organism>
<dbReference type="PANTHER" id="PTHR22754">
    <property type="entry name" value="DISCO-INTERACTING PROTEIN 2 DIP2 -RELATED"/>
    <property type="match status" value="1"/>
</dbReference>
<dbReference type="GO" id="GO:0005886">
    <property type="term" value="C:plasma membrane"/>
    <property type="evidence" value="ECO:0007669"/>
    <property type="project" value="TreeGrafter"/>
</dbReference>
<dbReference type="EMBL" id="CP043661">
    <property type="protein sequence ID" value="QNE21702.1"/>
    <property type="molecule type" value="Genomic_DNA"/>
</dbReference>
<proteinExistence type="inferred from homology"/>
<dbReference type="Gene3D" id="3.30.300.30">
    <property type="match status" value="1"/>
</dbReference>
<dbReference type="InterPro" id="IPR045851">
    <property type="entry name" value="AMP-bd_C_sf"/>
</dbReference>
<comment type="similarity">
    <text evidence="1">Belongs to the ATP-dependent AMP-binding enzyme family.</text>
</comment>
<evidence type="ECO:0000313" key="3">
    <source>
        <dbReference type="EMBL" id="QNE21702.1"/>
    </source>
</evidence>
<gene>
    <name evidence="3" type="ORF">F1D05_32005</name>
</gene>
<dbReference type="Proteomes" id="UP000515563">
    <property type="component" value="Chromosome"/>
</dbReference>
<dbReference type="InterPro" id="IPR042099">
    <property type="entry name" value="ANL_N_sf"/>
</dbReference>
<reference evidence="4" key="1">
    <citation type="submission" date="2019-09" db="EMBL/GenBank/DDBJ databases">
        <title>Antimicrobial potential of Antarctic Bacteria.</title>
        <authorList>
            <person name="Benaud N."/>
            <person name="Edwards R.J."/>
            <person name="Ferrari B.C."/>
        </authorList>
    </citation>
    <scope>NUCLEOTIDE SEQUENCE [LARGE SCALE GENOMIC DNA]</scope>
    <source>
        <strain evidence="4">SPB151</strain>
    </source>
</reference>
<sequence>MHALRAGVVGEVWLSGPNVAAGYWADPERTAEVFGATLADGTGPWLRTGDLGALYDGELYLTGRLKDLIIVDGQNHHPQDIEAIVAAAHSRLRPGRVRQHPADLQRQTRPAGNARLVPAQRLGCRSG</sequence>
<accession>A0A7G6X637</accession>
<dbReference type="SUPFAM" id="SSF56801">
    <property type="entry name" value="Acetyl-CoA synthetase-like"/>
    <property type="match status" value="1"/>
</dbReference>
<dbReference type="AlphaFoldDB" id="A0A7G6X637"/>
<name>A0A7G6X637_9ACTN</name>
<keyword evidence="4" id="KW-1185">Reference proteome</keyword>
<dbReference type="Gene3D" id="3.40.50.12780">
    <property type="entry name" value="N-terminal domain of ligase-like"/>
    <property type="match status" value="1"/>
</dbReference>
<protein>
    <submittedName>
        <fullName evidence="3">Fatty acyl-AMP ligase</fullName>
    </submittedName>
</protein>
<dbReference type="GO" id="GO:0016874">
    <property type="term" value="F:ligase activity"/>
    <property type="evidence" value="ECO:0007669"/>
    <property type="project" value="UniProtKB-KW"/>
</dbReference>